<proteinExistence type="predicted"/>
<comment type="caution">
    <text evidence="1">The sequence shown here is derived from an EMBL/GenBank/DDBJ whole genome shotgun (WGS) entry which is preliminary data.</text>
</comment>
<name>A0ABR5IDK0_9ACTN</name>
<gene>
    <name evidence="1" type="ORF">ABW18_11040</name>
</gene>
<dbReference type="EMBL" id="LDTZ01000016">
    <property type="protein sequence ID" value="KNA91771.1"/>
    <property type="molecule type" value="Genomic_DNA"/>
</dbReference>
<evidence type="ECO:0000313" key="1">
    <source>
        <dbReference type="EMBL" id="KNA91771.1"/>
    </source>
</evidence>
<accession>A0ABR5IDK0</accession>
<dbReference type="Proteomes" id="UP000037247">
    <property type="component" value="Unassembled WGS sequence"/>
</dbReference>
<sequence>MLTSTAAAPQSIAADSDESLPVVIPGTVVVIRPGNRLQIGSGPDSGIVVELDREVSARQLANLLVKLENPQRMSDVATDLAATGLTPDDLSTLLEHLVAAGRALQGLAASPRRIDDRLRCIRVHGSGPLGSHLATSLADSGFSVTRSSGRPSPEHPVSGWPTDLVVLTDYLVHDTMLVSGLMDAGRPHLQVRMRDGVGIVGPLVLPGLTSCLSCIDLHRADRDPEWPIVAAQLVRVAGHGRPATVRATAALAHEHIEQLSVAICAPLGARPPELFGRTVELHSEPTTRIVTKTWVPHPLCRCQYDVAAG</sequence>
<evidence type="ECO:0000313" key="2">
    <source>
        <dbReference type="Proteomes" id="UP000037247"/>
    </source>
</evidence>
<organism evidence="1 2">
    <name type="scientific">Gordonia jacobaea</name>
    <dbReference type="NCBI Taxonomy" id="122202"/>
    <lineage>
        <taxon>Bacteria</taxon>
        <taxon>Bacillati</taxon>
        <taxon>Actinomycetota</taxon>
        <taxon>Actinomycetes</taxon>
        <taxon>Mycobacteriales</taxon>
        <taxon>Gordoniaceae</taxon>
        <taxon>Gordonia</taxon>
    </lineage>
</organism>
<evidence type="ECO:0008006" key="3">
    <source>
        <dbReference type="Google" id="ProtNLM"/>
    </source>
</evidence>
<reference evidence="1 2" key="1">
    <citation type="submission" date="2015-05" db="EMBL/GenBank/DDBJ databases">
        <title>Draft genome sequence of the bacterium Gordonia jacobaea a new member of the Gordonia genus.</title>
        <authorList>
            <person name="Jimenez-Galisteo G."/>
            <person name="Dominguez A."/>
            <person name="Munoz E."/>
            <person name="Vinas M."/>
        </authorList>
    </citation>
    <scope>NUCLEOTIDE SEQUENCE [LARGE SCALE GENOMIC DNA]</scope>
    <source>
        <strain evidence="2">mv1</strain>
    </source>
</reference>
<dbReference type="Gene3D" id="3.40.50.720">
    <property type="entry name" value="NAD(P)-binding Rossmann-like Domain"/>
    <property type="match status" value="1"/>
</dbReference>
<protein>
    <recommendedName>
        <fullName evidence="3">Bacteriocin biosynthesis cyclodehydratase domain-containing protein</fullName>
    </recommendedName>
</protein>
<keyword evidence="2" id="KW-1185">Reference proteome</keyword>